<feature type="non-terminal residue" evidence="1">
    <location>
        <position position="260"/>
    </location>
</feature>
<evidence type="ECO:0000313" key="1">
    <source>
        <dbReference type="EMBL" id="AYV80178.1"/>
    </source>
</evidence>
<dbReference type="InterPro" id="IPR008615">
    <property type="entry name" value="FNIP"/>
</dbReference>
<gene>
    <name evidence="1" type="ORF">Gaeavirus14_8</name>
</gene>
<dbReference type="EMBL" id="MK072212">
    <property type="protein sequence ID" value="AYV80178.1"/>
    <property type="molecule type" value="Genomic_DNA"/>
</dbReference>
<dbReference type="Pfam" id="PF05725">
    <property type="entry name" value="FNIP"/>
    <property type="match status" value="1"/>
</dbReference>
<name>A0A3G4ZZ44_9VIRU</name>
<proteinExistence type="predicted"/>
<protein>
    <submittedName>
        <fullName evidence="1">Uncharacterized protein</fullName>
    </submittedName>
</protein>
<sequence length="260" mass="30107">MKNISTIHEFDSDVSHIKVMHINSEIPATKYKLCEVYGSPTILFGNTESIDFSKYAFVKHIEDIYINCSIVYRLFDFTCFTNLQTFYLHRDYKKNMSNLRLPDTLKNLYIYENEPFTIVTSKMHLKNSTNFSHMTFPIGLQKLYFCDSYTCPLVGIVFPEELKQIYFGGIRSLVGVTLPKNITKIQVAYEVLRTINDIILPESLTCLAFDFHHSMDFTAKIPSNFTCIETNFMSDSRIIFPETLQKLIITTCINSLDDLP</sequence>
<organism evidence="1">
    <name type="scientific">Gaeavirus sp</name>
    <dbReference type="NCBI Taxonomy" id="2487767"/>
    <lineage>
        <taxon>Viruses</taxon>
        <taxon>Varidnaviria</taxon>
        <taxon>Bamfordvirae</taxon>
        <taxon>Nucleocytoviricota</taxon>
        <taxon>Megaviricetes</taxon>
        <taxon>Imitervirales</taxon>
        <taxon>Mimiviridae</taxon>
        <taxon>Klosneuvirinae</taxon>
    </lineage>
</organism>
<reference evidence="1" key="1">
    <citation type="submission" date="2018-10" db="EMBL/GenBank/DDBJ databases">
        <title>Hidden diversity of soil giant viruses.</title>
        <authorList>
            <person name="Schulz F."/>
            <person name="Alteio L."/>
            <person name="Goudeau D."/>
            <person name="Ryan E.M."/>
            <person name="Malmstrom R.R."/>
            <person name="Blanchard J."/>
            <person name="Woyke T."/>
        </authorList>
    </citation>
    <scope>NUCLEOTIDE SEQUENCE</scope>
    <source>
        <strain evidence="1">GAV1</strain>
    </source>
</reference>
<accession>A0A3G4ZZ44</accession>